<dbReference type="GO" id="GO:0046983">
    <property type="term" value="F:protein dimerization activity"/>
    <property type="evidence" value="ECO:0007669"/>
    <property type="project" value="InterPro"/>
</dbReference>
<dbReference type="GO" id="GO:0005634">
    <property type="term" value="C:nucleus"/>
    <property type="evidence" value="ECO:0007669"/>
    <property type="project" value="UniProtKB-SubCell"/>
</dbReference>
<evidence type="ECO:0000256" key="2">
    <source>
        <dbReference type="ARBA" id="ARBA00023015"/>
    </source>
</evidence>
<evidence type="ECO:0000256" key="3">
    <source>
        <dbReference type="ARBA" id="ARBA00023125"/>
    </source>
</evidence>
<keyword evidence="10" id="KW-1185">Reference proteome</keyword>
<evidence type="ECO:0000259" key="8">
    <source>
        <dbReference type="PROSITE" id="PS50888"/>
    </source>
</evidence>
<feature type="coiled-coil region" evidence="6">
    <location>
        <begin position="84"/>
        <end position="118"/>
    </location>
</feature>
<feature type="region of interest" description="Disordered" evidence="7">
    <location>
        <begin position="270"/>
        <end position="309"/>
    </location>
</feature>
<dbReference type="CDD" id="cd11419">
    <property type="entry name" value="bHLHzip_TFAP4"/>
    <property type="match status" value="1"/>
</dbReference>
<evidence type="ECO:0000313" key="9">
    <source>
        <dbReference type="EMBL" id="KAK6172956.1"/>
    </source>
</evidence>
<evidence type="ECO:0000256" key="1">
    <source>
        <dbReference type="ARBA" id="ARBA00004123"/>
    </source>
</evidence>
<organism evidence="9 10">
    <name type="scientific">Patella caerulea</name>
    <name type="common">Rayed Mediterranean limpet</name>
    <dbReference type="NCBI Taxonomy" id="87958"/>
    <lineage>
        <taxon>Eukaryota</taxon>
        <taxon>Metazoa</taxon>
        <taxon>Spiralia</taxon>
        <taxon>Lophotrochozoa</taxon>
        <taxon>Mollusca</taxon>
        <taxon>Gastropoda</taxon>
        <taxon>Patellogastropoda</taxon>
        <taxon>Patelloidea</taxon>
        <taxon>Patellidae</taxon>
        <taxon>Patella</taxon>
    </lineage>
</organism>
<dbReference type="InterPro" id="IPR052207">
    <property type="entry name" value="Max-like/E-box_TFs"/>
</dbReference>
<keyword evidence="3" id="KW-0238">DNA-binding</keyword>
<dbReference type="PANTHER" id="PTHR15741:SF27">
    <property type="entry name" value="TRANSCRIPTION FACTOR AP-4"/>
    <property type="match status" value="1"/>
</dbReference>
<dbReference type="EMBL" id="JAZGQO010000011">
    <property type="protein sequence ID" value="KAK6172956.1"/>
    <property type="molecule type" value="Genomic_DNA"/>
</dbReference>
<dbReference type="SMART" id="SM00353">
    <property type="entry name" value="HLH"/>
    <property type="match status" value="1"/>
</dbReference>
<feature type="compositionally biased region" description="Basic and acidic residues" evidence="7">
    <location>
        <begin position="35"/>
        <end position="52"/>
    </location>
</feature>
<dbReference type="GO" id="GO:0000981">
    <property type="term" value="F:DNA-binding transcription factor activity, RNA polymerase II-specific"/>
    <property type="evidence" value="ECO:0007669"/>
    <property type="project" value="TreeGrafter"/>
</dbReference>
<dbReference type="SUPFAM" id="SSF47459">
    <property type="entry name" value="HLH, helix-loop-helix DNA-binding domain"/>
    <property type="match status" value="1"/>
</dbReference>
<dbReference type="PROSITE" id="PS50888">
    <property type="entry name" value="BHLH"/>
    <property type="match status" value="1"/>
</dbReference>
<dbReference type="InterPro" id="IPR011598">
    <property type="entry name" value="bHLH_dom"/>
</dbReference>
<feature type="domain" description="BHLH" evidence="8">
    <location>
        <begin position="43"/>
        <end position="94"/>
    </location>
</feature>
<dbReference type="Pfam" id="PF00010">
    <property type="entry name" value="HLH"/>
    <property type="match status" value="1"/>
</dbReference>
<evidence type="ECO:0000256" key="7">
    <source>
        <dbReference type="SAM" id="MobiDB-lite"/>
    </source>
</evidence>
<name>A0AAN8JBM6_PATCE</name>
<sequence length="360" mass="41917">MLDKFLFPRGSDRQKIMERYSPRSDGLAAVYARNHPPESDKKQRREIANKNERRRMQSINAGFHALKALIPHHDGEKLSKAAILQQTGEYIQSLEEEKSKLIAQNAQYKRLLLESEREREKDQLFNDSPPPKRKKRDTESSDEGISMGSSPDSSEDGIEELQRAMVELRSQLDKERWLRMVLEKRFGSQLYTDKLSDVSNAYVQTDLNKMTDYDELKSDDGSMKDDYPSYHTTSMSRKNLETMMEAIQHLEGRLVFEDDRQYEDRVPNTTIQIRTSSHPHHSEESEKDSSDQDDTKSESSDQCPTIHYTHRIHRHRLQNQYTQDNGKLVPQLSVHSEKYPCLQTIPNQFYTPTSVIVHNS</sequence>
<keyword evidence="4" id="KW-0804">Transcription</keyword>
<accession>A0AAN8JBM6</accession>
<dbReference type="PANTHER" id="PTHR15741">
    <property type="entry name" value="BASIC HELIX-LOOP-HELIX ZIP TRANSCRIPTION FACTOR"/>
    <property type="match status" value="1"/>
</dbReference>
<comment type="subcellular location">
    <subcellularLocation>
        <location evidence="1">Nucleus</location>
    </subcellularLocation>
</comment>
<keyword evidence="6" id="KW-0175">Coiled coil</keyword>
<dbReference type="Proteomes" id="UP001347796">
    <property type="component" value="Unassembled WGS sequence"/>
</dbReference>
<keyword evidence="2" id="KW-0805">Transcription regulation</keyword>
<evidence type="ECO:0000313" key="10">
    <source>
        <dbReference type="Proteomes" id="UP001347796"/>
    </source>
</evidence>
<reference evidence="9 10" key="1">
    <citation type="submission" date="2024-01" db="EMBL/GenBank/DDBJ databases">
        <title>The genome of the rayed Mediterranean limpet Patella caerulea (Linnaeus, 1758).</title>
        <authorList>
            <person name="Anh-Thu Weber A."/>
            <person name="Halstead-Nussloch G."/>
        </authorList>
    </citation>
    <scope>NUCLEOTIDE SEQUENCE [LARGE SCALE GENOMIC DNA]</scope>
    <source>
        <strain evidence="9">AATW-2023a</strain>
        <tissue evidence="9">Whole specimen</tissue>
    </source>
</reference>
<comment type="caution">
    <text evidence="9">The sequence shown here is derived from an EMBL/GenBank/DDBJ whole genome shotgun (WGS) entry which is preliminary data.</text>
</comment>
<proteinExistence type="predicted"/>
<dbReference type="AlphaFoldDB" id="A0AAN8JBM6"/>
<dbReference type="GO" id="GO:0000978">
    <property type="term" value="F:RNA polymerase II cis-regulatory region sequence-specific DNA binding"/>
    <property type="evidence" value="ECO:0007669"/>
    <property type="project" value="TreeGrafter"/>
</dbReference>
<protein>
    <recommendedName>
        <fullName evidence="8">BHLH domain-containing protein</fullName>
    </recommendedName>
</protein>
<evidence type="ECO:0000256" key="6">
    <source>
        <dbReference type="SAM" id="Coils"/>
    </source>
</evidence>
<feature type="compositionally biased region" description="Basic and acidic residues" evidence="7">
    <location>
        <begin position="280"/>
        <end position="299"/>
    </location>
</feature>
<gene>
    <name evidence="9" type="ORF">SNE40_016507</name>
</gene>
<feature type="region of interest" description="Disordered" evidence="7">
    <location>
        <begin position="118"/>
        <end position="157"/>
    </location>
</feature>
<evidence type="ECO:0000256" key="4">
    <source>
        <dbReference type="ARBA" id="ARBA00023163"/>
    </source>
</evidence>
<dbReference type="Gene3D" id="4.10.280.10">
    <property type="entry name" value="Helix-loop-helix DNA-binding domain"/>
    <property type="match status" value="1"/>
</dbReference>
<evidence type="ECO:0000256" key="5">
    <source>
        <dbReference type="ARBA" id="ARBA00023242"/>
    </source>
</evidence>
<keyword evidence="5" id="KW-0539">Nucleus</keyword>
<dbReference type="InterPro" id="IPR036638">
    <property type="entry name" value="HLH_DNA-bd_sf"/>
</dbReference>
<feature type="region of interest" description="Disordered" evidence="7">
    <location>
        <begin position="33"/>
        <end position="52"/>
    </location>
</feature>